<reference evidence="6" key="1">
    <citation type="submission" date="2022-11" db="EMBL/GenBank/DDBJ databases">
        <title>Hoeflea poritis sp. nov., isolated from scleractinian coral Porites lutea.</title>
        <authorList>
            <person name="Zhang G."/>
            <person name="Wei Q."/>
            <person name="Cai L."/>
        </authorList>
    </citation>
    <scope>NUCLEOTIDE SEQUENCE</scope>
    <source>
        <strain evidence="6">E7-10</strain>
    </source>
</reference>
<comment type="caution">
    <text evidence="6">The sequence shown here is derived from an EMBL/GenBank/DDBJ whole genome shotgun (WGS) entry which is preliminary data.</text>
</comment>
<dbReference type="PANTHER" id="PTHR43003">
    <property type="entry name" value="DNA-3-METHYLADENINE GLYCOSYLASE"/>
    <property type="match status" value="1"/>
</dbReference>
<feature type="domain" description="HhH-GPD" evidence="5">
    <location>
        <begin position="57"/>
        <end position="206"/>
    </location>
</feature>
<keyword evidence="4" id="KW-0234">DNA repair</keyword>
<dbReference type="Pfam" id="PF00730">
    <property type="entry name" value="HhH-GPD"/>
    <property type="match status" value="1"/>
</dbReference>
<dbReference type="RefSeq" id="WP_271089507.1">
    <property type="nucleotide sequence ID" value="NZ_JAPJZH010000005.1"/>
</dbReference>
<dbReference type="PANTHER" id="PTHR43003:SF13">
    <property type="entry name" value="DNA-3-METHYLADENINE GLYCOSYLASE 2"/>
    <property type="match status" value="1"/>
</dbReference>
<dbReference type="Gene3D" id="1.10.340.30">
    <property type="entry name" value="Hypothetical protein, domain 2"/>
    <property type="match status" value="1"/>
</dbReference>
<evidence type="ECO:0000256" key="3">
    <source>
        <dbReference type="ARBA" id="ARBA00022763"/>
    </source>
</evidence>
<evidence type="ECO:0000313" key="7">
    <source>
        <dbReference type="Proteomes" id="UP001148313"/>
    </source>
</evidence>
<evidence type="ECO:0000259" key="5">
    <source>
        <dbReference type="SMART" id="SM00478"/>
    </source>
</evidence>
<keyword evidence="3" id="KW-0227">DNA damage</keyword>
<dbReference type="Gene3D" id="1.10.1670.40">
    <property type="match status" value="1"/>
</dbReference>
<protein>
    <recommendedName>
        <fullName evidence="2">DNA-3-methyladenine glycosylase II</fullName>
        <ecNumber evidence="2">3.2.2.21</ecNumber>
    </recommendedName>
</protein>
<dbReference type="InterPro" id="IPR011257">
    <property type="entry name" value="DNA_glycosylase"/>
</dbReference>
<proteinExistence type="predicted"/>
<dbReference type="InterPro" id="IPR003265">
    <property type="entry name" value="HhH-GPD_domain"/>
</dbReference>
<organism evidence="6 7">
    <name type="scientific">Hoeflea poritis</name>
    <dbReference type="NCBI Taxonomy" id="2993659"/>
    <lineage>
        <taxon>Bacteria</taxon>
        <taxon>Pseudomonadati</taxon>
        <taxon>Pseudomonadota</taxon>
        <taxon>Alphaproteobacteria</taxon>
        <taxon>Hyphomicrobiales</taxon>
        <taxon>Rhizobiaceae</taxon>
        <taxon>Hoeflea</taxon>
    </lineage>
</organism>
<gene>
    <name evidence="6" type="ORF">OOZ53_10735</name>
</gene>
<dbReference type="SMART" id="SM00478">
    <property type="entry name" value="ENDO3c"/>
    <property type="match status" value="1"/>
</dbReference>
<dbReference type="Proteomes" id="UP001148313">
    <property type="component" value="Unassembled WGS sequence"/>
</dbReference>
<evidence type="ECO:0000256" key="2">
    <source>
        <dbReference type="ARBA" id="ARBA00012000"/>
    </source>
</evidence>
<dbReference type="EC" id="3.2.2.21" evidence="2"/>
<keyword evidence="7" id="KW-1185">Reference proteome</keyword>
<comment type="catalytic activity">
    <reaction evidence="1">
        <text>Hydrolysis of alkylated DNA, releasing 3-methyladenine, 3-methylguanine, 7-methylguanine and 7-methyladenine.</text>
        <dbReference type="EC" id="3.2.2.21"/>
    </reaction>
</comment>
<evidence type="ECO:0000256" key="1">
    <source>
        <dbReference type="ARBA" id="ARBA00000086"/>
    </source>
</evidence>
<accession>A0ABT4VP01</accession>
<dbReference type="EMBL" id="JAPJZH010000005">
    <property type="protein sequence ID" value="MDA4845827.1"/>
    <property type="molecule type" value="Genomic_DNA"/>
</dbReference>
<name>A0ABT4VP01_9HYPH</name>
<sequence length="218" mass="23191">MMHVRTIDTLDDIAEGLEALVRLDGRLGPVVQKAGAVPLRRQAPGFQGLAQIIVGQMVSKASAEAIWRRLLEEAGECTPRAVAALSDAQCRGIGLSRAKEQTLKGAADAVSGGRLDPKALCVMPADESIAAMTALKGIGPWTAEVYLLFCAGHGDIFPVGDVALQAAAGHALGFEVRPDPKTLRQIALQWQPWRGVAARLLWAYYATEMRRGDAVPTG</sequence>
<dbReference type="SUPFAM" id="SSF48150">
    <property type="entry name" value="DNA-glycosylase"/>
    <property type="match status" value="1"/>
</dbReference>
<evidence type="ECO:0000256" key="4">
    <source>
        <dbReference type="ARBA" id="ARBA00023204"/>
    </source>
</evidence>
<evidence type="ECO:0000313" key="6">
    <source>
        <dbReference type="EMBL" id="MDA4845827.1"/>
    </source>
</evidence>
<dbReference type="InterPro" id="IPR051912">
    <property type="entry name" value="Alkylbase_DNA_Glycosylase/TA"/>
</dbReference>
<dbReference type="CDD" id="cd00056">
    <property type="entry name" value="ENDO3c"/>
    <property type="match status" value="1"/>
</dbReference>